<keyword evidence="4" id="KW-0812">Transmembrane</keyword>
<dbReference type="EMBL" id="CP002955">
    <property type="protein sequence ID" value="AEL28068.1"/>
    <property type="molecule type" value="Genomic_DNA"/>
</dbReference>
<organism evidence="6 7">
    <name type="scientific">Cyclobacterium marinum (strain ATCC 25205 / DSM 745 / LMG 13164 / NCIMB 1802)</name>
    <name type="common">Flectobacillus marinus</name>
    <dbReference type="NCBI Taxonomy" id="880070"/>
    <lineage>
        <taxon>Bacteria</taxon>
        <taxon>Pseudomonadati</taxon>
        <taxon>Bacteroidota</taxon>
        <taxon>Cytophagia</taxon>
        <taxon>Cytophagales</taxon>
        <taxon>Cyclobacteriaceae</taxon>
        <taxon>Cyclobacterium</taxon>
    </lineage>
</organism>
<dbReference type="RefSeq" id="WP_014022352.1">
    <property type="nucleotide sequence ID" value="NC_015914.1"/>
</dbReference>
<keyword evidence="3" id="KW-0067">ATP-binding</keyword>
<keyword evidence="1" id="KW-0547">Nucleotide-binding</keyword>
<gene>
    <name evidence="6" type="ordered locus">Cycma_4366</name>
</gene>
<keyword evidence="4" id="KW-1133">Transmembrane helix</keyword>
<evidence type="ECO:0000256" key="1">
    <source>
        <dbReference type="ARBA" id="ARBA00022741"/>
    </source>
</evidence>
<dbReference type="SMART" id="SM00796">
    <property type="entry name" value="AHS1"/>
    <property type="match status" value="1"/>
</dbReference>
<name>G0IXS1_CYCMS</name>
<accession>G0IXS1</accession>
<evidence type="ECO:0000256" key="4">
    <source>
        <dbReference type="SAM" id="Phobius"/>
    </source>
</evidence>
<feature type="transmembrane region" description="Helical" evidence="4">
    <location>
        <begin position="129"/>
        <end position="146"/>
    </location>
</feature>
<dbReference type="SUPFAM" id="SSF50891">
    <property type="entry name" value="Cyclophilin-like"/>
    <property type="match status" value="1"/>
</dbReference>
<dbReference type="HOGENOM" id="CLU_020207_1_1_10"/>
<evidence type="ECO:0000313" key="7">
    <source>
        <dbReference type="Proteomes" id="UP000001635"/>
    </source>
</evidence>
<proteinExistence type="predicted"/>
<dbReference type="Gene3D" id="2.40.100.10">
    <property type="entry name" value="Cyclophilin-like"/>
    <property type="match status" value="1"/>
</dbReference>
<dbReference type="STRING" id="880070.Cycma_4366"/>
<evidence type="ECO:0000259" key="5">
    <source>
        <dbReference type="SMART" id="SM00796"/>
    </source>
</evidence>
<keyword evidence="7" id="KW-1185">Reference proteome</keyword>
<protein>
    <submittedName>
        <fullName evidence="6">Allophanate hydrolase subunit 1</fullName>
    </submittedName>
</protein>
<dbReference type="Pfam" id="PF02682">
    <property type="entry name" value="CT_C_D"/>
    <property type="match status" value="1"/>
</dbReference>
<evidence type="ECO:0000256" key="3">
    <source>
        <dbReference type="ARBA" id="ARBA00022840"/>
    </source>
</evidence>
<keyword evidence="4" id="KW-0472">Membrane</keyword>
<dbReference type="eggNOG" id="COG2049">
    <property type="taxonomic scope" value="Bacteria"/>
</dbReference>
<feature type="domain" description="Carboxyltransferase" evidence="5">
    <location>
        <begin position="5"/>
        <end position="201"/>
    </location>
</feature>
<evidence type="ECO:0000256" key="2">
    <source>
        <dbReference type="ARBA" id="ARBA00022801"/>
    </source>
</evidence>
<dbReference type="InterPro" id="IPR010016">
    <property type="entry name" value="PxpB"/>
</dbReference>
<dbReference type="AlphaFoldDB" id="G0IXS1"/>
<dbReference type="Proteomes" id="UP000001635">
    <property type="component" value="Chromosome"/>
</dbReference>
<dbReference type="OrthoDB" id="9778567at2"/>
<dbReference type="GO" id="GO:0016787">
    <property type="term" value="F:hydrolase activity"/>
    <property type="evidence" value="ECO:0007669"/>
    <property type="project" value="UniProtKB-KW"/>
</dbReference>
<dbReference type="KEGG" id="cmr:Cycma_4366"/>
<dbReference type="PANTHER" id="PTHR34698">
    <property type="entry name" value="5-OXOPROLINASE SUBUNIT B"/>
    <property type="match status" value="1"/>
</dbReference>
<reference evidence="7" key="1">
    <citation type="submission" date="2011-07" db="EMBL/GenBank/DDBJ databases">
        <title>The complete genome of Cyclobacterium marinum DSM 745.</title>
        <authorList>
            <person name="Lucas S."/>
            <person name="Han J."/>
            <person name="Lapidus A."/>
            <person name="Bruce D."/>
            <person name="Goodwin L."/>
            <person name="Pitluck S."/>
            <person name="Peters L."/>
            <person name="Kyrpides N."/>
            <person name="Mavromatis K."/>
            <person name="Ivanova N."/>
            <person name="Ovchinnikova G."/>
            <person name="Chertkov O."/>
            <person name="Detter J.C."/>
            <person name="Tapia R."/>
            <person name="Han C."/>
            <person name="Land M."/>
            <person name="Hauser L."/>
            <person name="Markowitz V."/>
            <person name="Cheng J.-F."/>
            <person name="Hugenholtz P."/>
            <person name="Woyke T."/>
            <person name="Wu D."/>
            <person name="Tindall B."/>
            <person name="Schuetze A."/>
            <person name="Brambilla E."/>
            <person name="Klenk H.-P."/>
            <person name="Eisen J.A."/>
        </authorList>
    </citation>
    <scope>NUCLEOTIDE SEQUENCE [LARGE SCALE GENOMIC DNA]</scope>
    <source>
        <strain evidence="7">ATCC 25205 / DSM 745 / LMG 13164 / NCIMB 1802</strain>
    </source>
</reference>
<dbReference type="InterPro" id="IPR029000">
    <property type="entry name" value="Cyclophilin-like_dom_sf"/>
</dbReference>
<dbReference type="PANTHER" id="PTHR34698:SF2">
    <property type="entry name" value="5-OXOPROLINASE SUBUNIT B"/>
    <property type="match status" value="1"/>
</dbReference>
<dbReference type="GO" id="GO:0005524">
    <property type="term" value="F:ATP binding"/>
    <property type="evidence" value="ECO:0007669"/>
    <property type="project" value="UniProtKB-KW"/>
</dbReference>
<evidence type="ECO:0000313" key="6">
    <source>
        <dbReference type="EMBL" id="AEL28068.1"/>
    </source>
</evidence>
<keyword evidence="2 6" id="KW-0378">Hydrolase</keyword>
<sequence length="239" mass="27648">MKYPIKILYIGNDIIELHWPEIIEEDLLVEMITLKNLILKKWHIIISSIYHSYQILSVRLKHVANSTVFIAWLEELMNEPLPELDLPQRWIWTIPVCYEQEIAPSINIYLEKKNMDAQTFIKQHCARQYLLYFYGFLPGFMYLGGLPKTLHIPRKDIPDKKINKGSVAIGGAQTGIYPIDSPGGWYVVGKMPIPIFGNGKLNLPFNPGDKIQFEAISSKEFTDIQGSTNYHWKKTIYHG</sequence>
<dbReference type="InterPro" id="IPR003833">
    <property type="entry name" value="CT_C_D"/>
</dbReference>